<organism evidence="1 2">
    <name type="scientific">Colocasia esculenta</name>
    <name type="common">Wild taro</name>
    <name type="synonym">Arum esculentum</name>
    <dbReference type="NCBI Taxonomy" id="4460"/>
    <lineage>
        <taxon>Eukaryota</taxon>
        <taxon>Viridiplantae</taxon>
        <taxon>Streptophyta</taxon>
        <taxon>Embryophyta</taxon>
        <taxon>Tracheophyta</taxon>
        <taxon>Spermatophyta</taxon>
        <taxon>Magnoliopsida</taxon>
        <taxon>Liliopsida</taxon>
        <taxon>Araceae</taxon>
        <taxon>Aroideae</taxon>
        <taxon>Colocasieae</taxon>
        <taxon>Colocasia</taxon>
    </lineage>
</organism>
<accession>A0A843WWY3</accession>
<reference evidence="1" key="1">
    <citation type="submission" date="2017-07" db="EMBL/GenBank/DDBJ databases">
        <title>Taro Niue Genome Assembly and Annotation.</title>
        <authorList>
            <person name="Atibalentja N."/>
            <person name="Keating K."/>
            <person name="Fields C.J."/>
        </authorList>
    </citation>
    <scope>NUCLEOTIDE SEQUENCE</scope>
    <source>
        <strain evidence="1">Niue_2</strain>
        <tissue evidence="1">Leaf</tissue>
    </source>
</reference>
<dbReference type="Proteomes" id="UP000652761">
    <property type="component" value="Unassembled WGS sequence"/>
</dbReference>
<dbReference type="EMBL" id="NMUH01006262">
    <property type="protein sequence ID" value="MQM14859.1"/>
    <property type="molecule type" value="Genomic_DNA"/>
</dbReference>
<gene>
    <name evidence="1" type="ORF">Taro_047793</name>
</gene>
<proteinExistence type="predicted"/>
<evidence type="ECO:0000313" key="1">
    <source>
        <dbReference type="EMBL" id="MQM14859.1"/>
    </source>
</evidence>
<sequence>MLRTTPFAPFVDSNHRAIFKMTLIEEIAHTYKGASNFQVGEKTLTFTVEDVALILGLPSCGLRVPHYSSPIKLSKLHHRFGAKLTFDRKVWFLEHTRLRQPIDREAIPHLFRWGSVLDKKLSLSIDSLQGQQAMSKLLRFYKQWTWKSEASERQRALVEAFLAEEGYVDHK</sequence>
<evidence type="ECO:0000313" key="2">
    <source>
        <dbReference type="Proteomes" id="UP000652761"/>
    </source>
</evidence>
<dbReference type="AlphaFoldDB" id="A0A843WWY3"/>
<keyword evidence="2" id="KW-1185">Reference proteome</keyword>
<protein>
    <submittedName>
        <fullName evidence="1">Uncharacterized protein</fullName>
    </submittedName>
</protein>
<dbReference type="OrthoDB" id="679318at2759"/>
<comment type="caution">
    <text evidence="1">The sequence shown here is derived from an EMBL/GenBank/DDBJ whole genome shotgun (WGS) entry which is preliminary data.</text>
</comment>
<name>A0A843WWY3_COLES</name>